<proteinExistence type="evidence at protein level"/>
<feature type="region of interest" description="Disordered" evidence="4">
    <location>
        <begin position="266"/>
        <end position="309"/>
    </location>
</feature>
<comment type="similarity">
    <text evidence="3">Belongs to the PMEI family.</text>
</comment>
<dbReference type="FunCoup" id="A0A804NUP2">
    <property type="interactions" value="486"/>
</dbReference>
<dbReference type="AlphaFoldDB" id="A0A804NUP2"/>
<dbReference type="PANTHER" id="PTHR35357">
    <property type="entry name" value="OS02G0537100 PROTEIN"/>
    <property type="match status" value="1"/>
</dbReference>
<reference evidence="8" key="1">
    <citation type="journal article" date="2009" name="Science">
        <title>The B73 maize genome: complexity, diversity, and dynamics.</title>
        <authorList>
            <person name="Schnable P.S."/>
            <person name="Ware D."/>
            <person name="Fulton R.S."/>
            <person name="Stein J.C."/>
            <person name="Wei F."/>
            <person name="Pasternak S."/>
            <person name="Liang C."/>
            <person name="Zhang J."/>
            <person name="Fulton L."/>
            <person name="Graves T.A."/>
            <person name="Minx P."/>
            <person name="Reily A.D."/>
            <person name="Courtney L."/>
            <person name="Kruchowski S.S."/>
            <person name="Tomlinson C."/>
            <person name="Strong C."/>
            <person name="Delehaunty K."/>
            <person name="Fronick C."/>
            <person name="Courtney B."/>
            <person name="Rock S.M."/>
            <person name="Belter E."/>
            <person name="Du F."/>
            <person name="Kim K."/>
            <person name="Abbott R.M."/>
            <person name="Cotton M."/>
            <person name="Levy A."/>
            <person name="Marchetto P."/>
            <person name="Ochoa K."/>
            <person name="Jackson S.M."/>
            <person name="Gillam B."/>
            <person name="Chen W."/>
            <person name="Yan L."/>
            <person name="Higginbotham J."/>
            <person name="Cardenas M."/>
            <person name="Waligorski J."/>
            <person name="Applebaum E."/>
            <person name="Phelps L."/>
            <person name="Falcone J."/>
            <person name="Kanchi K."/>
            <person name="Thane T."/>
            <person name="Scimone A."/>
            <person name="Thane N."/>
            <person name="Henke J."/>
            <person name="Wang T."/>
            <person name="Ruppert J."/>
            <person name="Shah N."/>
            <person name="Rotter K."/>
            <person name="Hodges J."/>
            <person name="Ingenthron E."/>
            <person name="Cordes M."/>
            <person name="Kohlberg S."/>
            <person name="Sgro J."/>
            <person name="Delgado B."/>
            <person name="Mead K."/>
            <person name="Chinwalla A."/>
            <person name="Leonard S."/>
            <person name="Crouse K."/>
            <person name="Collura K."/>
            <person name="Kudrna D."/>
            <person name="Currie J."/>
            <person name="He R."/>
            <person name="Angelova A."/>
            <person name="Rajasekar S."/>
            <person name="Mueller T."/>
            <person name="Lomeli R."/>
            <person name="Scara G."/>
            <person name="Ko A."/>
            <person name="Delaney K."/>
            <person name="Wissotski M."/>
            <person name="Lopez G."/>
            <person name="Campos D."/>
            <person name="Braidotti M."/>
            <person name="Ashley E."/>
            <person name="Golser W."/>
            <person name="Kim H."/>
            <person name="Lee S."/>
            <person name="Lin J."/>
            <person name="Dujmic Z."/>
            <person name="Kim W."/>
            <person name="Talag J."/>
            <person name="Zuccolo A."/>
            <person name="Fan C."/>
            <person name="Sebastian A."/>
            <person name="Kramer M."/>
            <person name="Spiegel L."/>
            <person name="Nascimento L."/>
            <person name="Zutavern T."/>
            <person name="Miller B."/>
            <person name="Ambroise C."/>
            <person name="Muller S."/>
            <person name="Spooner W."/>
            <person name="Narechania A."/>
            <person name="Ren L."/>
            <person name="Wei S."/>
            <person name="Kumari S."/>
            <person name="Faga B."/>
            <person name="Levy M.J."/>
            <person name="McMahan L."/>
            <person name="Van Buren P."/>
            <person name="Vaughn M.W."/>
            <person name="Ying K."/>
            <person name="Yeh C.-T."/>
            <person name="Emrich S.J."/>
            <person name="Jia Y."/>
            <person name="Kalyanaraman A."/>
            <person name="Hsia A.-P."/>
            <person name="Barbazuk W.B."/>
            <person name="Baucom R.S."/>
            <person name="Brutnell T.P."/>
            <person name="Carpita N.C."/>
            <person name="Chaparro C."/>
            <person name="Chia J.-M."/>
            <person name="Deragon J.-M."/>
            <person name="Estill J.C."/>
            <person name="Fu Y."/>
            <person name="Jeddeloh J.A."/>
            <person name="Han Y."/>
            <person name="Lee H."/>
            <person name="Li P."/>
            <person name="Lisch D.R."/>
            <person name="Liu S."/>
            <person name="Liu Z."/>
            <person name="Nagel D.H."/>
            <person name="McCann M.C."/>
            <person name="SanMiguel P."/>
            <person name="Myers A.M."/>
            <person name="Nettleton D."/>
            <person name="Nguyen J."/>
            <person name="Penning B.W."/>
            <person name="Ponnala L."/>
            <person name="Schneider K.L."/>
            <person name="Schwartz D.C."/>
            <person name="Sharma A."/>
            <person name="Soderlund C."/>
            <person name="Springer N.M."/>
            <person name="Sun Q."/>
            <person name="Wang H."/>
            <person name="Waterman M."/>
            <person name="Westerman R."/>
            <person name="Wolfgruber T.K."/>
            <person name="Yang L."/>
            <person name="Yu Y."/>
            <person name="Zhang L."/>
            <person name="Zhou S."/>
            <person name="Zhu Q."/>
            <person name="Bennetzen J.L."/>
            <person name="Dawe R.K."/>
            <person name="Jiang J."/>
            <person name="Jiang N."/>
            <person name="Presting G.G."/>
            <person name="Wessler S.R."/>
            <person name="Aluru S."/>
            <person name="Martienssen R.A."/>
            <person name="Clifton S.W."/>
            <person name="McCombie W.R."/>
            <person name="Wing R.A."/>
            <person name="Wilson R.K."/>
        </authorList>
    </citation>
    <scope>NUCLEOTIDE SEQUENCE [LARGE SCALE GENOMIC DNA]</scope>
    <source>
        <strain evidence="8">cv. B73</strain>
    </source>
</reference>
<dbReference type="OrthoDB" id="1915198at2759"/>
<keyword evidence="1 5" id="KW-0732">Signal</keyword>
<feature type="compositionally biased region" description="Acidic residues" evidence="4">
    <location>
        <begin position="274"/>
        <end position="289"/>
    </location>
</feature>
<evidence type="ECO:0000259" key="6">
    <source>
        <dbReference type="SMART" id="SM00856"/>
    </source>
</evidence>
<dbReference type="KEGG" id="zma:100284714"/>
<sequence length="309" mass="33130">MKPMSSVLFVLLILPMCSRSSSPLQDTCRSFAAGHPSIGYEYCIRVFQADKDSAEATDARGLAAIAARIAEAKANATAARIAAMGALERDARRRDRLSVCAEAYSDAVDQLGQAEEELARGAEGGAAGIDDAVTQLSAALDAPETCEDAFGEAADTSPLAGEDAEFKKLATVALAVAASLVPPPSTPRPRTMDSENAKLRRALAHLIRVVEQRCADIVDVVHGAFQPVSGPVLNEMNRALVQIEDLAKDLDHLALEKDWEMEHMAPSPIASSSETEDELLLDYDSELNPDDIVGYDDGRDYSTDDTYPY</sequence>
<evidence type="ECO:0000256" key="1">
    <source>
        <dbReference type="ARBA" id="ARBA00022729"/>
    </source>
</evidence>
<dbReference type="SMART" id="SM00856">
    <property type="entry name" value="PMEI"/>
    <property type="match status" value="1"/>
</dbReference>
<evidence type="ECO:0007829" key="9">
    <source>
        <dbReference type="PeptideAtlas" id="A0A804NUP2"/>
    </source>
</evidence>
<dbReference type="Proteomes" id="UP000007305">
    <property type="component" value="Chromosome 4"/>
</dbReference>
<evidence type="ECO:0000313" key="7">
    <source>
        <dbReference type="EnsemblPlants" id="Zm00001eb187650_P002"/>
    </source>
</evidence>
<gene>
    <name evidence="7" type="primary">LOC100284714</name>
</gene>
<evidence type="ECO:0000256" key="3">
    <source>
        <dbReference type="ARBA" id="ARBA00038471"/>
    </source>
</evidence>
<dbReference type="SUPFAM" id="SSF101148">
    <property type="entry name" value="Plant invertase/pectin methylesterase inhibitor"/>
    <property type="match status" value="1"/>
</dbReference>
<dbReference type="GO" id="GO:0005576">
    <property type="term" value="C:extracellular region"/>
    <property type="evidence" value="ECO:0007669"/>
    <property type="project" value="UniProtKB-ARBA"/>
</dbReference>
<keyword evidence="8" id="KW-1185">Reference proteome</keyword>
<feature type="domain" description="Pectinesterase inhibitor" evidence="6">
    <location>
        <begin position="19"/>
        <end position="176"/>
    </location>
</feature>
<evidence type="ECO:0000256" key="2">
    <source>
        <dbReference type="ARBA" id="ARBA00023157"/>
    </source>
</evidence>
<dbReference type="FunFam" id="1.20.140.40:FF:000002">
    <property type="entry name" value="Putative invertase inhibitor"/>
    <property type="match status" value="1"/>
</dbReference>
<accession>A0A804NUP2</accession>
<dbReference type="GO" id="GO:0004857">
    <property type="term" value="F:enzyme inhibitor activity"/>
    <property type="evidence" value="ECO:0007669"/>
    <property type="project" value="InterPro"/>
</dbReference>
<reference evidence="7" key="3">
    <citation type="submission" date="2021-05" db="UniProtKB">
        <authorList>
            <consortium name="EnsemblPlants"/>
        </authorList>
    </citation>
    <scope>IDENTIFICATION</scope>
    <source>
        <strain evidence="7">cv. B73</strain>
    </source>
</reference>
<name>A0A804NUP2_MAIZE</name>
<feature type="chain" id="PRO_5032878265" description="Pectinesterase inhibitor domain-containing protein" evidence="5">
    <location>
        <begin position="21"/>
        <end position="309"/>
    </location>
</feature>
<dbReference type="Gene3D" id="1.20.140.40">
    <property type="entry name" value="Invertase/pectin methylesterase inhibitor family protein"/>
    <property type="match status" value="1"/>
</dbReference>
<dbReference type="GeneID" id="100284714"/>
<evidence type="ECO:0000313" key="8">
    <source>
        <dbReference type="Proteomes" id="UP000007305"/>
    </source>
</evidence>
<dbReference type="InterPro" id="IPR035513">
    <property type="entry name" value="Invertase/methylesterase_inhib"/>
</dbReference>
<keyword evidence="9" id="KW-1267">Proteomics identification</keyword>
<dbReference type="Gramene" id="Zm00001eb187650_T002">
    <property type="protein sequence ID" value="Zm00001eb187650_P002"/>
    <property type="gene ID" value="Zm00001eb187650"/>
</dbReference>
<organism evidence="7 8">
    <name type="scientific">Zea mays</name>
    <name type="common">Maize</name>
    <dbReference type="NCBI Taxonomy" id="4577"/>
    <lineage>
        <taxon>Eukaryota</taxon>
        <taxon>Viridiplantae</taxon>
        <taxon>Streptophyta</taxon>
        <taxon>Embryophyta</taxon>
        <taxon>Tracheophyta</taxon>
        <taxon>Spermatophyta</taxon>
        <taxon>Magnoliopsida</taxon>
        <taxon>Liliopsida</taxon>
        <taxon>Poales</taxon>
        <taxon>Poaceae</taxon>
        <taxon>PACMAD clade</taxon>
        <taxon>Panicoideae</taxon>
        <taxon>Andropogonodae</taxon>
        <taxon>Andropogoneae</taxon>
        <taxon>Tripsacinae</taxon>
        <taxon>Zea</taxon>
    </lineage>
</organism>
<dbReference type="InterPro" id="IPR006501">
    <property type="entry name" value="Pectinesterase_inhib_dom"/>
</dbReference>
<evidence type="ECO:0000256" key="4">
    <source>
        <dbReference type="SAM" id="MobiDB-lite"/>
    </source>
</evidence>
<keyword evidence="2" id="KW-1015">Disulfide bond</keyword>
<dbReference type="PANTHER" id="PTHR35357:SF24">
    <property type="entry name" value="OS04G0587200 PROTEIN"/>
    <property type="match status" value="1"/>
</dbReference>
<protein>
    <recommendedName>
        <fullName evidence="6">Pectinesterase inhibitor domain-containing protein</fullName>
    </recommendedName>
</protein>
<reference evidence="7" key="2">
    <citation type="submission" date="2019-07" db="EMBL/GenBank/DDBJ databases">
        <authorList>
            <person name="Seetharam A."/>
            <person name="Woodhouse M."/>
            <person name="Cannon E."/>
        </authorList>
    </citation>
    <scope>NUCLEOTIDE SEQUENCE [LARGE SCALE GENOMIC DNA]</scope>
    <source>
        <strain evidence="7">cv. B73</strain>
    </source>
</reference>
<dbReference type="RefSeq" id="XP_020408246.2">
    <property type="nucleotide sequence ID" value="XM_020552657.3"/>
</dbReference>
<dbReference type="Pfam" id="PF04043">
    <property type="entry name" value="PMEI"/>
    <property type="match status" value="1"/>
</dbReference>
<feature type="signal peptide" evidence="5">
    <location>
        <begin position="1"/>
        <end position="20"/>
    </location>
</feature>
<dbReference type="NCBIfam" id="TIGR01614">
    <property type="entry name" value="PME_inhib"/>
    <property type="match status" value="1"/>
</dbReference>
<dbReference type="EnsemblPlants" id="Zm00001eb187650_T002">
    <property type="protein sequence ID" value="Zm00001eb187650_P002"/>
    <property type="gene ID" value="Zm00001eb187650"/>
</dbReference>
<evidence type="ECO:0000256" key="5">
    <source>
        <dbReference type="SAM" id="SignalP"/>
    </source>
</evidence>
<dbReference type="InParanoid" id="A0A804NUP2"/>